<organism evidence="2 3">
    <name type="scientific">Hibiscus sabdariffa</name>
    <name type="common">roselle</name>
    <dbReference type="NCBI Taxonomy" id="183260"/>
    <lineage>
        <taxon>Eukaryota</taxon>
        <taxon>Viridiplantae</taxon>
        <taxon>Streptophyta</taxon>
        <taxon>Embryophyta</taxon>
        <taxon>Tracheophyta</taxon>
        <taxon>Spermatophyta</taxon>
        <taxon>Magnoliopsida</taxon>
        <taxon>eudicotyledons</taxon>
        <taxon>Gunneridae</taxon>
        <taxon>Pentapetalae</taxon>
        <taxon>rosids</taxon>
        <taxon>malvids</taxon>
        <taxon>Malvales</taxon>
        <taxon>Malvaceae</taxon>
        <taxon>Malvoideae</taxon>
        <taxon>Hibiscus</taxon>
    </lineage>
</organism>
<sequence>MSVFGGDSWGREAQYRKRRIDEVVLEGIDSYKKLSSGKYACLVCPHNPIFDSPLMLSMHCKGSCHSAAKSKAKEKELTRQDEINKRLALQGSSTTSLVNSSNTAKQNARLATKPLIQMSQKAASEILGNKRHRHDSRNENRDMVQRQNDIRNANPDFFQNHSYPENETSNKLIQQHLDFRERRERELKFTSAGWKCDCNGKWLNLTQMKKIQTPHFDRRFTTNHRKTVA</sequence>
<accession>A0ABR2CH13</accession>
<dbReference type="PANTHER" id="PTHR32297">
    <property type="entry name" value="SODIUM CHANNEL MODIFIER 1"/>
    <property type="match status" value="1"/>
</dbReference>
<evidence type="ECO:0000313" key="2">
    <source>
        <dbReference type="EMBL" id="KAK8518815.1"/>
    </source>
</evidence>
<dbReference type="Proteomes" id="UP001472677">
    <property type="component" value="Unassembled WGS sequence"/>
</dbReference>
<dbReference type="EMBL" id="JBBPBM010000052">
    <property type="protein sequence ID" value="KAK8518815.1"/>
    <property type="molecule type" value="Genomic_DNA"/>
</dbReference>
<evidence type="ECO:0000259" key="1">
    <source>
        <dbReference type="Pfam" id="PF15803"/>
    </source>
</evidence>
<dbReference type="InterPro" id="IPR033570">
    <property type="entry name" value="SCNM1"/>
</dbReference>
<name>A0ABR2CH13_9ROSI</name>
<evidence type="ECO:0000313" key="3">
    <source>
        <dbReference type="Proteomes" id="UP001472677"/>
    </source>
</evidence>
<protein>
    <recommendedName>
        <fullName evidence="1">Sodium channel modifier 1 zinc-finger domain-containing protein</fullName>
    </recommendedName>
</protein>
<proteinExistence type="predicted"/>
<dbReference type="InterPro" id="IPR031622">
    <property type="entry name" value="Znf-SCNM1"/>
</dbReference>
<feature type="domain" description="Sodium channel modifier 1 zinc-finger" evidence="1">
    <location>
        <begin position="41"/>
        <end position="66"/>
    </location>
</feature>
<reference evidence="2 3" key="1">
    <citation type="journal article" date="2024" name="G3 (Bethesda)">
        <title>Genome assembly of Hibiscus sabdariffa L. provides insights into metabolisms of medicinal natural products.</title>
        <authorList>
            <person name="Kim T."/>
        </authorList>
    </citation>
    <scope>NUCLEOTIDE SEQUENCE [LARGE SCALE GENOMIC DNA]</scope>
    <source>
        <strain evidence="2">TK-2024</strain>
        <tissue evidence="2">Old leaves</tissue>
    </source>
</reference>
<dbReference type="PANTHER" id="PTHR32297:SF1">
    <property type="entry name" value="SODIUM CHANNEL MODIFIER 1"/>
    <property type="match status" value="1"/>
</dbReference>
<keyword evidence="3" id="KW-1185">Reference proteome</keyword>
<comment type="caution">
    <text evidence="2">The sequence shown here is derived from an EMBL/GenBank/DDBJ whole genome shotgun (WGS) entry which is preliminary data.</text>
</comment>
<gene>
    <name evidence="2" type="ORF">V6N12_012056</name>
</gene>
<dbReference type="Pfam" id="PF15803">
    <property type="entry name" value="zf-SCNM1"/>
    <property type="match status" value="1"/>
</dbReference>